<dbReference type="AlphaFoldDB" id="A0A2U0U1E4"/>
<dbReference type="SUPFAM" id="SSF52540">
    <property type="entry name" value="P-loop containing nucleoside triphosphate hydrolases"/>
    <property type="match status" value="1"/>
</dbReference>
<dbReference type="Pfam" id="PF13173">
    <property type="entry name" value="AAA_14"/>
    <property type="match status" value="1"/>
</dbReference>
<dbReference type="InterPro" id="IPR027417">
    <property type="entry name" value="P-loop_NTPase"/>
</dbReference>
<reference evidence="3 4" key="1">
    <citation type="submission" date="2018-05" db="EMBL/GenBank/DDBJ databases">
        <title>Genomic Encyclopedia of Type Strains, Phase IV (KMG-IV): sequencing the most valuable type-strain genomes for metagenomic binning, comparative biology and taxonomic classification.</title>
        <authorList>
            <person name="Goeker M."/>
        </authorList>
    </citation>
    <scope>NUCLEOTIDE SEQUENCE [LARGE SCALE GENOMIC DNA]</scope>
    <source>
        <strain evidence="3 4">DSM 100333</strain>
    </source>
</reference>
<dbReference type="PANTHER" id="PTHR43566">
    <property type="entry name" value="CONSERVED PROTEIN"/>
    <property type="match status" value="1"/>
</dbReference>
<organism evidence="3 4">
    <name type="scientific">Hallella colorans</name>
    <dbReference type="NCBI Taxonomy" id="1703337"/>
    <lineage>
        <taxon>Bacteria</taxon>
        <taxon>Pseudomonadati</taxon>
        <taxon>Bacteroidota</taxon>
        <taxon>Bacteroidia</taxon>
        <taxon>Bacteroidales</taxon>
        <taxon>Prevotellaceae</taxon>
        <taxon>Hallella</taxon>
    </lineage>
</organism>
<keyword evidence="4" id="KW-1185">Reference proteome</keyword>
<comment type="caution">
    <text evidence="3">The sequence shown here is derived from an EMBL/GenBank/DDBJ whole genome shotgun (WGS) entry which is preliminary data.</text>
</comment>
<dbReference type="EMBL" id="QENY01000019">
    <property type="protein sequence ID" value="PVX49788.1"/>
    <property type="molecule type" value="Genomic_DNA"/>
</dbReference>
<feature type="domain" description="AAA" evidence="1">
    <location>
        <begin position="22"/>
        <end position="151"/>
    </location>
</feature>
<dbReference type="PANTHER" id="PTHR43566:SF1">
    <property type="entry name" value="AAA+ ATPASE DOMAIN-CONTAINING PROTEIN"/>
    <property type="match status" value="1"/>
</dbReference>
<sequence>MTYIRKQYHTLRERILEPRHFMQILAGPRQVGKTTLVGQVLDDISIPYTLEVADAVDPKDSDWIHRVWESARATMQIRKEQERLLVIDEVQKIDNWSEVVKREWDEDCRRRVNLKVVLLGSSRLLLKRGMTESLAGRFELIRLGHWSLQEMRDAFGVTLDQYIYFGGYPGPAGMIDNEKRWRKYIKDSLVAPAIEKDVIMTSNIYKPALMKQLFELGCGYSAEILSLTKLMGQLQDAGNVTTLAAYLDILDECALLTGLQKYARDDARKRGSVPKYQVYNNALLTAYKGHSFLADRTDTKLWGRWVESAIGAHILSMAEELDYKVYYWREPSRSKYESDKEVDFIIDNDGELTAIEVKSGHRGMNSGLPAFVEAFHPQRAFVVGTGGVSLEDFLSCDIESLLNQE</sequence>
<accession>A0A2U0U1E4</accession>
<dbReference type="Proteomes" id="UP000245870">
    <property type="component" value="Unassembled WGS sequence"/>
</dbReference>
<evidence type="ECO:0000259" key="1">
    <source>
        <dbReference type="Pfam" id="PF13173"/>
    </source>
</evidence>
<dbReference type="RefSeq" id="WP_116617146.1">
    <property type="nucleotide sequence ID" value="NZ_QENY01000019.1"/>
</dbReference>
<evidence type="ECO:0000259" key="2">
    <source>
        <dbReference type="Pfam" id="PF13635"/>
    </source>
</evidence>
<protein>
    <recommendedName>
        <fullName evidence="5">AAA+ ATPase domain-containing protein</fullName>
    </recommendedName>
</protein>
<dbReference type="InterPro" id="IPR025420">
    <property type="entry name" value="DUF4143"/>
</dbReference>
<name>A0A2U0U1E4_9BACT</name>
<evidence type="ECO:0008006" key="5">
    <source>
        <dbReference type="Google" id="ProtNLM"/>
    </source>
</evidence>
<dbReference type="OrthoDB" id="9778168at2"/>
<dbReference type="Pfam" id="PF13635">
    <property type="entry name" value="DUF4143"/>
    <property type="match status" value="1"/>
</dbReference>
<gene>
    <name evidence="3" type="ORF">C7379_11947</name>
</gene>
<evidence type="ECO:0000313" key="4">
    <source>
        <dbReference type="Proteomes" id="UP000245870"/>
    </source>
</evidence>
<dbReference type="InterPro" id="IPR041682">
    <property type="entry name" value="AAA_14"/>
</dbReference>
<feature type="domain" description="DUF4143" evidence="2">
    <location>
        <begin position="195"/>
        <end position="360"/>
    </location>
</feature>
<evidence type="ECO:0000313" key="3">
    <source>
        <dbReference type="EMBL" id="PVX49788.1"/>
    </source>
</evidence>
<proteinExistence type="predicted"/>
<dbReference type="Gene3D" id="3.40.50.300">
    <property type="entry name" value="P-loop containing nucleotide triphosphate hydrolases"/>
    <property type="match status" value="1"/>
</dbReference>